<evidence type="ECO:0000313" key="12">
    <source>
        <dbReference type="Proteomes" id="UP000245942"/>
    </source>
</evidence>
<dbReference type="STRING" id="1684307.A0A316UG96"/>
<comment type="similarity">
    <text evidence="2">Belongs to the methyltransferase superfamily. LCMT family.</text>
</comment>
<dbReference type="Proteomes" id="UP000245942">
    <property type="component" value="Unassembled WGS sequence"/>
</dbReference>
<dbReference type="EC" id="2.1.1.233" evidence="3"/>
<sequence>MSAPLRDPYAEPSSSSSSSRPGPSLSLGLPRSKGGRPTLLNKTSSSNGKSSRGEGADGEEAQPALSGAELRRKYEDDSIRGTDGDALGSRLSALQAGYFASATSQQDNGIAGGSSAGARRAGQDRETDIWSALFSGGGGAAPMPPPSHTNGPASASGSSSHAGPGGSTLSSLPRHLGPPPVTRRPPIINIGTYLRCEMIDRLVEDFLLADAEGARDGTSARKGKGRQIISVGAGSDARYWRIMSNSRLAPHLSHYLELDFPQIVTKKLASIQRFPRLQEHLHPASPLDPQAQAESSSGNSEGPALHTQKYTLQSCDLRALSGSSPGAQAESLLASLDPDTPTLILAECVLAYMPPEASVQLLKRIASKIEYGSEVRGICYEMCVAGDDGGEGGDVLGEGSVQQQTREKQQQKQMQSEGSGDVSKFGKVMLANLETRGLSLQGARAFPTPLSHANRFRAAFTPSHRIHASSAGVGSTSGTVTGLSGTVIAGASSLRQIWRSLPPQERERLSRVEGLDEVEELELLLSCYSLSWATRKV</sequence>
<dbReference type="InterPro" id="IPR016651">
    <property type="entry name" value="LCMT1"/>
</dbReference>
<dbReference type="RefSeq" id="XP_025349335.1">
    <property type="nucleotide sequence ID" value="XM_025491883.1"/>
</dbReference>
<feature type="region of interest" description="Disordered" evidence="10">
    <location>
        <begin position="282"/>
        <end position="305"/>
    </location>
</feature>
<dbReference type="PANTHER" id="PTHR13600:SF21">
    <property type="entry name" value="LEUCINE CARBOXYL METHYLTRANSFERASE 1"/>
    <property type="match status" value="1"/>
</dbReference>
<gene>
    <name evidence="11" type="ORF">BCV69DRAFT_281180</name>
</gene>
<dbReference type="InterPro" id="IPR029063">
    <property type="entry name" value="SAM-dependent_MTases_sf"/>
</dbReference>
<reference evidence="11 12" key="1">
    <citation type="journal article" date="2018" name="Mol. Biol. Evol.">
        <title>Broad Genomic Sampling Reveals a Smut Pathogenic Ancestry of the Fungal Clade Ustilaginomycotina.</title>
        <authorList>
            <person name="Kijpornyongpan T."/>
            <person name="Mondo S.J."/>
            <person name="Barry K."/>
            <person name="Sandor L."/>
            <person name="Lee J."/>
            <person name="Lipzen A."/>
            <person name="Pangilinan J."/>
            <person name="LaButti K."/>
            <person name="Hainaut M."/>
            <person name="Henrissat B."/>
            <person name="Grigoriev I.V."/>
            <person name="Spatafora J.W."/>
            <person name="Aime M.C."/>
        </authorList>
    </citation>
    <scope>NUCLEOTIDE SEQUENCE [LARGE SCALE GENOMIC DNA]</scope>
    <source>
        <strain evidence="11 12">MCA 4718</strain>
    </source>
</reference>
<organism evidence="11 12">
    <name type="scientific">Pseudomicrostroma glucosiphilum</name>
    <dbReference type="NCBI Taxonomy" id="1684307"/>
    <lineage>
        <taxon>Eukaryota</taxon>
        <taxon>Fungi</taxon>
        <taxon>Dikarya</taxon>
        <taxon>Basidiomycota</taxon>
        <taxon>Ustilaginomycotina</taxon>
        <taxon>Exobasidiomycetes</taxon>
        <taxon>Microstromatales</taxon>
        <taxon>Microstromatales incertae sedis</taxon>
        <taxon>Pseudomicrostroma</taxon>
    </lineage>
</organism>
<evidence type="ECO:0000256" key="3">
    <source>
        <dbReference type="ARBA" id="ARBA00012834"/>
    </source>
</evidence>
<comment type="catalytic activity">
    <reaction evidence="1">
        <text>[phosphatase 2A protein]-C-terminal L-leucine + S-adenosyl-L-methionine = [phosphatase 2A protein]-C-terminal L-leucine methyl ester + S-adenosyl-L-homocysteine</text>
        <dbReference type="Rhea" id="RHEA:48544"/>
        <dbReference type="Rhea" id="RHEA-COMP:12134"/>
        <dbReference type="Rhea" id="RHEA-COMP:12135"/>
        <dbReference type="ChEBI" id="CHEBI:57856"/>
        <dbReference type="ChEBI" id="CHEBI:59789"/>
        <dbReference type="ChEBI" id="CHEBI:90516"/>
        <dbReference type="ChEBI" id="CHEBI:90517"/>
        <dbReference type="EC" id="2.1.1.233"/>
    </reaction>
</comment>
<dbReference type="GeneID" id="37013617"/>
<dbReference type="SUPFAM" id="SSF53335">
    <property type="entry name" value="S-adenosyl-L-methionine-dependent methyltransferases"/>
    <property type="match status" value="1"/>
</dbReference>
<evidence type="ECO:0000256" key="7">
    <source>
        <dbReference type="ARBA" id="ARBA00022691"/>
    </source>
</evidence>
<evidence type="ECO:0000313" key="11">
    <source>
        <dbReference type="EMBL" id="PWN22175.1"/>
    </source>
</evidence>
<feature type="compositionally biased region" description="Low complexity" evidence="10">
    <location>
        <begin position="151"/>
        <end position="162"/>
    </location>
</feature>
<evidence type="ECO:0000256" key="1">
    <source>
        <dbReference type="ARBA" id="ARBA00000724"/>
    </source>
</evidence>
<name>A0A316UG96_9BASI</name>
<feature type="region of interest" description="Disordered" evidence="10">
    <location>
        <begin position="1"/>
        <end position="82"/>
    </location>
</feature>
<dbReference type="GO" id="GO:0018423">
    <property type="term" value="F:protein C-terminal leucine carboxyl O-methyltransferase activity"/>
    <property type="evidence" value="ECO:0007669"/>
    <property type="project" value="UniProtKB-EC"/>
</dbReference>
<keyword evidence="12" id="KW-1185">Reference proteome</keyword>
<dbReference type="PANTHER" id="PTHR13600">
    <property type="entry name" value="LEUCINE CARBOXYL METHYLTRANSFERASE"/>
    <property type="match status" value="1"/>
</dbReference>
<dbReference type="AlphaFoldDB" id="A0A316UG96"/>
<evidence type="ECO:0000256" key="9">
    <source>
        <dbReference type="ARBA" id="ARBA00032526"/>
    </source>
</evidence>
<evidence type="ECO:0000256" key="8">
    <source>
        <dbReference type="ARBA" id="ARBA00029681"/>
    </source>
</evidence>
<dbReference type="OrthoDB" id="203237at2759"/>
<feature type="compositionally biased region" description="Low complexity" evidence="10">
    <location>
        <begin position="12"/>
        <end position="36"/>
    </location>
</feature>
<feature type="compositionally biased region" description="Polar residues" evidence="10">
    <location>
        <begin position="40"/>
        <end position="50"/>
    </location>
</feature>
<protein>
    <recommendedName>
        <fullName evidence="4">Leucine carboxyl methyltransferase 1</fullName>
        <ecNumber evidence="3">2.1.1.233</ecNumber>
    </recommendedName>
    <alternativeName>
        <fullName evidence="8">Protein phosphatase methyltransferase 1</fullName>
    </alternativeName>
    <alternativeName>
        <fullName evidence="9">[Phosphatase 2A protein]-leucine-carboxy methyltransferase 1</fullName>
    </alternativeName>
</protein>
<feature type="region of interest" description="Disordered" evidence="10">
    <location>
        <begin position="105"/>
        <end position="124"/>
    </location>
</feature>
<keyword evidence="5 11" id="KW-0489">Methyltransferase</keyword>
<evidence type="ECO:0000256" key="2">
    <source>
        <dbReference type="ARBA" id="ARBA00010703"/>
    </source>
</evidence>
<evidence type="ECO:0000256" key="6">
    <source>
        <dbReference type="ARBA" id="ARBA00022679"/>
    </source>
</evidence>
<keyword evidence="7" id="KW-0949">S-adenosyl-L-methionine</keyword>
<dbReference type="Pfam" id="PF04072">
    <property type="entry name" value="LCM"/>
    <property type="match status" value="1"/>
</dbReference>
<dbReference type="GO" id="GO:0032259">
    <property type="term" value="P:methylation"/>
    <property type="evidence" value="ECO:0007669"/>
    <property type="project" value="UniProtKB-KW"/>
</dbReference>
<dbReference type="InterPro" id="IPR007213">
    <property type="entry name" value="Ppm1/Ppm2/Tcmp"/>
</dbReference>
<proteinExistence type="inferred from homology"/>
<feature type="region of interest" description="Disordered" evidence="10">
    <location>
        <begin position="391"/>
        <end position="421"/>
    </location>
</feature>
<evidence type="ECO:0000256" key="4">
    <source>
        <dbReference type="ARBA" id="ARBA00017497"/>
    </source>
</evidence>
<evidence type="ECO:0000256" key="5">
    <source>
        <dbReference type="ARBA" id="ARBA00022603"/>
    </source>
</evidence>
<accession>A0A316UG96</accession>
<evidence type="ECO:0000256" key="10">
    <source>
        <dbReference type="SAM" id="MobiDB-lite"/>
    </source>
</evidence>
<dbReference type="EMBL" id="KZ819323">
    <property type="protein sequence ID" value="PWN22175.1"/>
    <property type="molecule type" value="Genomic_DNA"/>
</dbReference>
<keyword evidence="6 11" id="KW-0808">Transferase</keyword>
<feature type="region of interest" description="Disordered" evidence="10">
    <location>
        <begin position="132"/>
        <end position="184"/>
    </location>
</feature>
<feature type="compositionally biased region" description="Basic and acidic residues" evidence="10">
    <location>
        <begin position="69"/>
        <end position="82"/>
    </location>
</feature>
<dbReference type="Gene3D" id="3.40.50.150">
    <property type="entry name" value="Vaccinia Virus protein VP39"/>
    <property type="match status" value="1"/>
</dbReference>